<keyword evidence="3" id="KW-0238">DNA-binding</keyword>
<dbReference type="Proteomes" id="UP000239181">
    <property type="component" value="Unassembled WGS sequence"/>
</dbReference>
<accession>A0A2S9IC56</accession>
<dbReference type="AlphaFoldDB" id="A0A2S9IC56"/>
<evidence type="ECO:0000256" key="3">
    <source>
        <dbReference type="ARBA" id="ARBA00023125"/>
    </source>
</evidence>
<dbReference type="OrthoDB" id="8723543at2"/>
<protein>
    <submittedName>
        <fullName evidence="6">LysR family transcriptional regulator</fullName>
    </submittedName>
</protein>
<comment type="similarity">
    <text evidence="1">Belongs to the LysR transcriptional regulatory family.</text>
</comment>
<dbReference type="PANTHER" id="PTHR30126:SF91">
    <property type="entry name" value="LYSR FAMILY TRANSCRIPTIONAL REGULATOR"/>
    <property type="match status" value="1"/>
</dbReference>
<proteinExistence type="inferred from homology"/>
<sequence length="310" mass="34104">MSPIHDRLDWNLLRTFLAIVQEGSISRAAVRLHLSQPAVSLALKRLEERLGESLIARSGSAFTLTAAGEMVYQESLVIYGSIARLSLAVQDIPQDLSGVVRLALVSGVNSEIMDSVIARFHADHPRVTFDITTGSSHEVQHALLHYQAGLGVSLRHKPVQGLAHAPLLHQRYFLYCGRSHPLYGRQQLEVDDLRHEAFISFASEQLDGVLAPLALFRAQQALEGTVVGTSSSLHEVKRMIRCGLGIGALPEHVVNDETAAGHLWQLPPEDGIAQITLYLMWNEVLKINKAEEAFLCRLKEALFNAGYSPA</sequence>
<dbReference type="InterPro" id="IPR036388">
    <property type="entry name" value="WH-like_DNA-bd_sf"/>
</dbReference>
<dbReference type="Pfam" id="PF03466">
    <property type="entry name" value="LysR_substrate"/>
    <property type="match status" value="1"/>
</dbReference>
<dbReference type="GO" id="GO:0000976">
    <property type="term" value="F:transcription cis-regulatory region binding"/>
    <property type="evidence" value="ECO:0007669"/>
    <property type="project" value="TreeGrafter"/>
</dbReference>
<evidence type="ECO:0000313" key="6">
    <source>
        <dbReference type="EMBL" id="PRD15380.1"/>
    </source>
</evidence>
<evidence type="ECO:0000313" key="7">
    <source>
        <dbReference type="Proteomes" id="UP000239181"/>
    </source>
</evidence>
<organism evidence="6 7">
    <name type="scientific">Pantoea coffeiphila</name>
    <dbReference type="NCBI Taxonomy" id="1465635"/>
    <lineage>
        <taxon>Bacteria</taxon>
        <taxon>Pseudomonadati</taxon>
        <taxon>Pseudomonadota</taxon>
        <taxon>Gammaproteobacteria</taxon>
        <taxon>Enterobacterales</taxon>
        <taxon>Erwiniaceae</taxon>
        <taxon>Pantoea</taxon>
    </lineage>
</organism>
<dbReference type="Pfam" id="PF00126">
    <property type="entry name" value="HTH_1"/>
    <property type="match status" value="1"/>
</dbReference>
<dbReference type="Gene3D" id="3.40.190.10">
    <property type="entry name" value="Periplasmic binding protein-like II"/>
    <property type="match status" value="2"/>
</dbReference>
<dbReference type="InterPro" id="IPR005119">
    <property type="entry name" value="LysR_subst-bd"/>
</dbReference>
<dbReference type="InterPro" id="IPR000847">
    <property type="entry name" value="LysR_HTH_N"/>
</dbReference>
<dbReference type="GO" id="GO:0003700">
    <property type="term" value="F:DNA-binding transcription factor activity"/>
    <property type="evidence" value="ECO:0007669"/>
    <property type="project" value="InterPro"/>
</dbReference>
<keyword evidence="2" id="KW-0805">Transcription regulation</keyword>
<dbReference type="SUPFAM" id="SSF46785">
    <property type="entry name" value="Winged helix' DNA-binding domain"/>
    <property type="match status" value="1"/>
</dbReference>
<evidence type="ECO:0000256" key="2">
    <source>
        <dbReference type="ARBA" id="ARBA00023015"/>
    </source>
</evidence>
<feature type="domain" description="HTH lysR-type" evidence="5">
    <location>
        <begin position="8"/>
        <end position="65"/>
    </location>
</feature>
<comment type="caution">
    <text evidence="6">The sequence shown here is derived from an EMBL/GenBank/DDBJ whole genome shotgun (WGS) entry which is preliminary data.</text>
</comment>
<name>A0A2S9IC56_9GAMM</name>
<dbReference type="PROSITE" id="PS50931">
    <property type="entry name" value="HTH_LYSR"/>
    <property type="match status" value="1"/>
</dbReference>
<dbReference type="RefSeq" id="WP_105592640.1">
    <property type="nucleotide sequence ID" value="NZ_JAFBFW010000001.1"/>
</dbReference>
<evidence type="ECO:0000259" key="5">
    <source>
        <dbReference type="PROSITE" id="PS50931"/>
    </source>
</evidence>
<reference evidence="6 7" key="1">
    <citation type="submission" date="2017-10" db="EMBL/GenBank/DDBJ databases">
        <title>Draft genome of two endophytic bacteria isolated from 'guarana' Paullinia cupana (Mart.) Ducke.</title>
        <authorList>
            <person name="Siqueira K.A."/>
            <person name="Liotti R.G."/>
            <person name="Mendes T.A."/>
            <person name="Soares M.A."/>
        </authorList>
    </citation>
    <scope>NUCLEOTIDE SEQUENCE [LARGE SCALE GENOMIC DNA]</scope>
    <source>
        <strain evidence="6 7">342</strain>
    </source>
</reference>
<dbReference type="EMBL" id="PDET01000006">
    <property type="protein sequence ID" value="PRD15380.1"/>
    <property type="molecule type" value="Genomic_DNA"/>
</dbReference>
<dbReference type="CDD" id="cd05466">
    <property type="entry name" value="PBP2_LTTR_substrate"/>
    <property type="match status" value="1"/>
</dbReference>
<evidence type="ECO:0000256" key="1">
    <source>
        <dbReference type="ARBA" id="ARBA00009437"/>
    </source>
</evidence>
<gene>
    <name evidence="6" type="ORF">CQW29_10230</name>
</gene>
<dbReference type="FunFam" id="1.10.10.10:FF:000001">
    <property type="entry name" value="LysR family transcriptional regulator"/>
    <property type="match status" value="1"/>
</dbReference>
<keyword evidence="7" id="KW-1185">Reference proteome</keyword>
<keyword evidence="4" id="KW-0804">Transcription</keyword>
<dbReference type="PANTHER" id="PTHR30126">
    <property type="entry name" value="HTH-TYPE TRANSCRIPTIONAL REGULATOR"/>
    <property type="match status" value="1"/>
</dbReference>
<dbReference type="PRINTS" id="PR00039">
    <property type="entry name" value="HTHLYSR"/>
</dbReference>
<dbReference type="SUPFAM" id="SSF53850">
    <property type="entry name" value="Periplasmic binding protein-like II"/>
    <property type="match status" value="1"/>
</dbReference>
<dbReference type="Gene3D" id="1.10.10.10">
    <property type="entry name" value="Winged helix-like DNA-binding domain superfamily/Winged helix DNA-binding domain"/>
    <property type="match status" value="1"/>
</dbReference>
<dbReference type="InterPro" id="IPR036390">
    <property type="entry name" value="WH_DNA-bd_sf"/>
</dbReference>
<evidence type="ECO:0000256" key="4">
    <source>
        <dbReference type="ARBA" id="ARBA00023163"/>
    </source>
</evidence>